<keyword evidence="1" id="KW-0472">Membrane</keyword>
<evidence type="ECO:0000313" key="3">
    <source>
        <dbReference type="Proteomes" id="UP001597214"/>
    </source>
</evidence>
<dbReference type="Proteomes" id="UP001597214">
    <property type="component" value="Unassembled WGS sequence"/>
</dbReference>
<evidence type="ECO:0000256" key="1">
    <source>
        <dbReference type="SAM" id="Phobius"/>
    </source>
</evidence>
<accession>A0ABW4LQF3</accession>
<feature type="transmembrane region" description="Helical" evidence="1">
    <location>
        <begin position="28"/>
        <end position="55"/>
    </location>
</feature>
<evidence type="ECO:0008006" key="4">
    <source>
        <dbReference type="Google" id="ProtNLM"/>
    </source>
</evidence>
<dbReference type="RefSeq" id="WP_377928609.1">
    <property type="nucleotide sequence ID" value="NZ_JBHUEM010000020.1"/>
</dbReference>
<proteinExistence type="predicted"/>
<dbReference type="EMBL" id="JBHUEM010000020">
    <property type="protein sequence ID" value="MFD1737399.1"/>
    <property type="molecule type" value="Genomic_DNA"/>
</dbReference>
<protein>
    <recommendedName>
        <fullName evidence="4">Conjugal transfer protein</fullName>
    </recommendedName>
</protein>
<reference evidence="3" key="1">
    <citation type="journal article" date="2019" name="Int. J. Syst. Evol. Microbiol.">
        <title>The Global Catalogue of Microorganisms (GCM) 10K type strain sequencing project: providing services to taxonomists for standard genome sequencing and annotation.</title>
        <authorList>
            <consortium name="The Broad Institute Genomics Platform"/>
            <consortium name="The Broad Institute Genome Sequencing Center for Infectious Disease"/>
            <person name="Wu L."/>
            <person name="Ma J."/>
        </authorList>
    </citation>
    <scope>NUCLEOTIDE SEQUENCE [LARGE SCALE GENOMIC DNA]</scope>
    <source>
        <strain evidence="3">CCUG 49339</strain>
    </source>
</reference>
<name>A0ABW4LQF3_9BACI</name>
<sequence length="107" mass="12863">MYSFNSRQIENKQNYDLPNGDQVETIRWLLAGLISSSFLLILGLYFLAIVTFLTLRFLGPKYEYHLAWFIDNLFNLEVSKKVRKQIFTDRTMNTRMMYKRQQQKRAL</sequence>
<comment type="caution">
    <text evidence="2">The sequence shown here is derived from an EMBL/GenBank/DDBJ whole genome shotgun (WGS) entry which is preliminary data.</text>
</comment>
<keyword evidence="1" id="KW-0812">Transmembrane</keyword>
<gene>
    <name evidence="2" type="ORF">ACFSCX_12625</name>
</gene>
<evidence type="ECO:0000313" key="2">
    <source>
        <dbReference type="EMBL" id="MFD1737399.1"/>
    </source>
</evidence>
<keyword evidence="1" id="KW-1133">Transmembrane helix</keyword>
<organism evidence="2 3">
    <name type="scientific">Bacillus salitolerans</name>
    <dbReference type="NCBI Taxonomy" id="1437434"/>
    <lineage>
        <taxon>Bacteria</taxon>
        <taxon>Bacillati</taxon>
        <taxon>Bacillota</taxon>
        <taxon>Bacilli</taxon>
        <taxon>Bacillales</taxon>
        <taxon>Bacillaceae</taxon>
        <taxon>Bacillus</taxon>
    </lineage>
</organism>
<keyword evidence="3" id="KW-1185">Reference proteome</keyword>